<dbReference type="InterPro" id="IPR003777">
    <property type="entry name" value="XdhC_CoxI"/>
</dbReference>
<evidence type="ECO:0000259" key="2">
    <source>
        <dbReference type="Pfam" id="PF13478"/>
    </source>
</evidence>
<dbReference type="KEGG" id="gms:SOIL9_60910"/>
<dbReference type="AlphaFoldDB" id="A0A6P2CRR4"/>
<reference evidence="3 4" key="1">
    <citation type="submission" date="2019-05" db="EMBL/GenBank/DDBJ databases">
        <authorList>
            <consortium name="Science for Life Laboratories"/>
        </authorList>
    </citation>
    <scope>NUCLEOTIDE SEQUENCE [LARGE SCALE GENOMIC DNA]</scope>
    <source>
        <strain evidence="3">Soil9</strain>
    </source>
</reference>
<dbReference type="Proteomes" id="UP000464178">
    <property type="component" value="Chromosome"/>
</dbReference>
<organism evidence="3 4">
    <name type="scientific">Gemmata massiliana</name>
    <dbReference type="NCBI Taxonomy" id="1210884"/>
    <lineage>
        <taxon>Bacteria</taxon>
        <taxon>Pseudomonadati</taxon>
        <taxon>Planctomycetota</taxon>
        <taxon>Planctomycetia</taxon>
        <taxon>Gemmatales</taxon>
        <taxon>Gemmataceae</taxon>
        <taxon>Gemmata</taxon>
    </lineage>
</organism>
<dbReference type="PANTHER" id="PTHR30388:SF6">
    <property type="entry name" value="XANTHINE DEHYDROGENASE SUBUNIT A-RELATED"/>
    <property type="match status" value="1"/>
</dbReference>
<evidence type="ECO:0000259" key="1">
    <source>
        <dbReference type="Pfam" id="PF02625"/>
    </source>
</evidence>
<proteinExistence type="predicted"/>
<gene>
    <name evidence="3" type="ORF">SOIL9_60910</name>
</gene>
<dbReference type="RefSeq" id="WP_162666592.1">
    <property type="nucleotide sequence ID" value="NZ_LR593886.1"/>
</dbReference>
<feature type="domain" description="XdhC Rossmann" evidence="2">
    <location>
        <begin position="202"/>
        <end position="345"/>
    </location>
</feature>
<feature type="domain" description="XdhC- CoxI" evidence="1">
    <location>
        <begin position="15"/>
        <end position="80"/>
    </location>
</feature>
<sequence>MSELRAILDRLDAAARGGRPAVLATVVGVAGAAYRRPGARLLLSSDGDRVGMVSGGCLEADVARKAWWRTSEGPVVVRYDTGAGDDGAWAFGLGCGGVVDVLLERIVPSDPPEYLSFLRAHIGAREGAALVRIVGGGSVGEWLVCDAGGCVRHALTDTDLVADAAEVAGRALRAGRSTHAEFDTPRGRVSACVEVIRPPVSLLICGAGPDAVPVVTIAKALGWHVTVYDTRPGGNSRSRFPAADLVVSGPPEQVAIRTKLEPGSAAVIMSHNYEDDCKLLRAILPSPVGYVGALGPRRRADSLLEDLLGDGFVPTATQLARLHAPVGLDLGSETPEEIALAVVAEAKAALAGRAGGPLRDRVGHLHTRAASAEVSPAEVVTSCPVGAS</sequence>
<evidence type="ECO:0000313" key="3">
    <source>
        <dbReference type="EMBL" id="VTR91623.1"/>
    </source>
</evidence>
<evidence type="ECO:0000313" key="4">
    <source>
        <dbReference type="Proteomes" id="UP000464178"/>
    </source>
</evidence>
<accession>A0A6P2CRR4</accession>
<dbReference type="InterPro" id="IPR027051">
    <property type="entry name" value="XdhC_Rossmann_dom"/>
</dbReference>
<protein>
    <submittedName>
        <fullName evidence="3">Uncharacterized protein</fullName>
    </submittedName>
</protein>
<dbReference type="Pfam" id="PF02625">
    <property type="entry name" value="XdhC_CoxI"/>
    <property type="match status" value="1"/>
</dbReference>
<dbReference type="EMBL" id="LR593886">
    <property type="protein sequence ID" value="VTR91623.1"/>
    <property type="molecule type" value="Genomic_DNA"/>
</dbReference>
<name>A0A6P2CRR4_9BACT</name>
<dbReference type="InterPro" id="IPR052698">
    <property type="entry name" value="MoCofactor_Util/Proc"/>
</dbReference>
<keyword evidence="4" id="KW-1185">Reference proteome</keyword>
<dbReference type="PANTHER" id="PTHR30388">
    <property type="entry name" value="ALDEHYDE OXIDOREDUCTASE MOLYBDENUM COFACTOR ASSEMBLY PROTEIN"/>
    <property type="match status" value="1"/>
</dbReference>
<dbReference type="Pfam" id="PF13478">
    <property type="entry name" value="XdhC_C"/>
    <property type="match status" value="1"/>
</dbReference>
<dbReference type="Gene3D" id="3.40.50.720">
    <property type="entry name" value="NAD(P)-binding Rossmann-like Domain"/>
    <property type="match status" value="1"/>
</dbReference>